<reference evidence="10" key="1">
    <citation type="journal article" date="2016" name="Nat. Genet.">
        <title>A high-quality carrot genome assembly provides new insights into carotenoid accumulation and asterid genome evolution.</title>
        <authorList>
            <person name="Iorizzo M."/>
            <person name="Ellison S."/>
            <person name="Senalik D."/>
            <person name="Zeng P."/>
            <person name="Satapoomin P."/>
            <person name="Huang J."/>
            <person name="Bowman M."/>
            <person name="Iovene M."/>
            <person name="Sanseverino W."/>
            <person name="Cavagnaro P."/>
            <person name="Yildiz M."/>
            <person name="Macko-Podgorni A."/>
            <person name="Moranska E."/>
            <person name="Grzebelus E."/>
            <person name="Grzebelus D."/>
            <person name="Ashrafi H."/>
            <person name="Zheng Z."/>
            <person name="Cheng S."/>
            <person name="Spooner D."/>
            <person name="Van Deynze A."/>
            <person name="Simon P."/>
        </authorList>
    </citation>
    <scope>NUCLEOTIDE SEQUENCE</scope>
    <source>
        <tissue evidence="10">Leaf</tissue>
    </source>
</reference>
<keyword evidence="4" id="KW-0547">Nucleotide-binding</keyword>
<evidence type="ECO:0000256" key="3">
    <source>
        <dbReference type="ARBA" id="ARBA00022679"/>
    </source>
</evidence>
<keyword evidence="2" id="KW-0723">Serine/threonine-protein kinase</keyword>
<gene>
    <name evidence="10" type="ORF">DCAR_0206608</name>
</gene>
<evidence type="ECO:0000256" key="5">
    <source>
        <dbReference type="ARBA" id="ARBA00022777"/>
    </source>
</evidence>
<dbReference type="InterPro" id="IPR000719">
    <property type="entry name" value="Prot_kinase_dom"/>
</dbReference>
<dbReference type="GO" id="GO:0004674">
    <property type="term" value="F:protein serine/threonine kinase activity"/>
    <property type="evidence" value="ECO:0007669"/>
    <property type="project" value="UniProtKB-KW"/>
</dbReference>
<dbReference type="Gene3D" id="1.10.510.10">
    <property type="entry name" value="Transferase(Phosphotransferase) domain 1"/>
    <property type="match status" value="1"/>
</dbReference>
<dbReference type="EMBL" id="CP093344">
    <property type="protein sequence ID" value="WOG87384.1"/>
    <property type="molecule type" value="Genomic_DNA"/>
</dbReference>
<accession>A0AAF0WDY5</accession>
<dbReference type="InterPro" id="IPR011009">
    <property type="entry name" value="Kinase-like_dom_sf"/>
</dbReference>
<dbReference type="InterPro" id="IPR008266">
    <property type="entry name" value="Tyr_kinase_AS"/>
</dbReference>
<dbReference type="SUPFAM" id="SSF56112">
    <property type="entry name" value="Protein kinase-like (PK-like)"/>
    <property type="match status" value="1"/>
</dbReference>
<dbReference type="GO" id="GO:0005524">
    <property type="term" value="F:ATP binding"/>
    <property type="evidence" value="ECO:0007669"/>
    <property type="project" value="UniProtKB-KW"/>
</dbReference>
<evidence type="ECO:0000259" key="9">
    <source>
        <dbReference type="PROSITE" id="PS50011"/>
    </source>
</evidence>
<comment type="catalytic activity">
    <reaction evidence="7">
        <text>L-threonyl-[protein] + ATP = O-phospho-L-threonyl-[protein] + ADP + H(+)</text>
        <dbReference type="Rhea" id="RHEA:46608"/>
        <dbReference type="Rhea" id="RHEA-COMP:11060"/>
        <dbReference type="Rhea" id="RHEA-COMP:11605"/>
        <dbReference type="ChEBI" id="CHEBI:15378"/>
        <dbReference type="ChEBI" id="CHEBI:30013"/>
        <dbReference type="ChEBI" id="CHEBI:30616"/>
        <dbReference type="ChEBI" id="CHEBI:61977"/>
        <dbReference type="ChEBI" id="CHEBI:456216"/>
        <dbReference type="EC" id="2.7.11.1"/>
    </reaction>
</comment>
<dbReference type="EC" id="2.7.11.1" evidence="1"/>
<dbReference type="AlphaFoldDB" id="A0AAF0WDY5"/>
<keyword evidence="11" id="KW-1185">Reference proteome</keyword>
<dbReference type="PANTHER" id="PTHR48005:SF16">
    <property type="entry name" value="MDIS1-INTERACTING RECEPTOR LIKE KINASE 2-LIKE ISOFORM X1"/>
    <property type="match status" value="1"/>
</dbReference>
<sequence>MEKGSLFCALRDDAHAVELDWSKRVNIVKGISHALSYMHHDCAPPIVHRDISSNNILLNSEMEAFVADFGASRLLEPDSSNQTIVAGTCGYIAPELAYTMVVSEKCDVYSFGVVALEIMMGSHPGDFLSDFRTSRCTPNRMLNDLLDTRLPRPTRQQEHDIVLILRQSFACLCSNPKFRPSMNTLCREISQTSKMLKANSIYTMSVEQIC</sequence>
<dbReference type="FunFam" id="1.10.510.10:FF:000445">
    <property type="entry name" value="MDIS1-interacting receptor like kinase 2"/>
    <property type="match status" value="1"/>
</dbReference>
<evidence type="ECO:0000313" key="11">
    <source>
        <dbReference type="Proteomes" id="UP000077755"/>
    </source>
</evidence>
<dbReference type="Proteomes" id="UP000077755">
    <property type="component" value="Chromosome 2"/>
</dbReference>
<keyword evidence="3" id="KW-0808">Transferase</keyword>
<protein>
    <recommendedName>
        <fullName evidence="1">non-specific serine/threonine protein kinase</fullName>
        <ecNumber evidence="1">2.7.11.1</ecNumber>
    </recommendedName>
</protein>
<proteinExistence type="predicted"/>
<evidence type="ECO:0000256" key="1">
    <source>
        <dbReference type="ARBA" id="ARBA00012513"/>
    </source>
</evidence>
<keyword evidence="6" id="KW-0067">ATP-binding</keyword>
<evidence type="ECO:0000256" key="2">
    <source>
        <dbReference type="ARBA" id="ARBA00022527"/>
    </source>
</evidence>
<feature type="domain" description="Protein kinase" evidence="9">
    <location>
        <begin position="1"/>
        <end position="196"/>
    </location>
</feature>
<dbReference type="InterPro" id="IPR051420">
    <property type="entry name" value="Ser_Thr_Kinases_DiverseReg"/>
</dbReference>
<evidence type="ECO:0000256" key="6">
    <source>
        <dbReference type="ARBA" id="ARBA00022840"/>
    </source>
</evidence>
<dbReference type="Pfam" id="PF00069">
    <property type="entry name" value="Pkinase"/>
    <property type="match status" value="1"/>
</dbReference>
<evidence type="ECO:0000256" key="8">
    <source>
        <dbReference type="ARBA" id="ARBA00048679"/>
    </source>
</evidence>
<name>A0AAF0WDY5_DAUCS</name>
<keyword evidence="5" id="KW-0418">Kinase</keyword>
<reference evidence="10" key="2">
    <citation type="submission" date="2022-03" db="EMBL/GenBank/DDBJ databases">
        <title>Draft title - Genomic analysis of global carrot germplasm unveils the trajectory of domestication and the origin of high carotenoid orange carrot.</title>
        <authorList>
            <person name="Iorizzo M."/>
            <person name="Ellison S."/>
            <person name="Senalik D."/>
            <person name="Macko-Podgorni A."/>
            <person name="Grzebelus D."/>
            <person name="Bostan H."/>
            <person name="Rolling W."/>
            <person name="Curaba J."/>
            <person name="Simon P."/>
        </authorList>
    </citation>
    <scope>NUCLEOTIDE SEQUENCE</scope>
    <source>
        <tissue evidence="10">Leaf</tissue>
    </source>
</reference>
<evidence type="ECO:0000313" key="10">
    <source>
        <dbReference type="EMBL" id="WOG87384.1"/>
    </source>
</evidence>
<organism evidence="10 11">
    <name type="scientific">Daucus carota subsp. sativus</name>
    <name type="common">Carrot</name>
    <dbReference type="NCBI Taxonomy" id="79200"/>
    <lineage>
        <taxon>Eukaryota</taxon>
        <taxon>Viridiplantae</taxon>
        <taxon>Streptophyta</taxon>
        <taxon>Embryophyta</taxon>
        <taxon>Tracheophyta</taxon>
        <taxon>Spermatophyta</taxon>
        <taxon>Magnoliopsida</taxon>
        <taxon>eudicotyledons</taxon>
        <taxon>Gunneridae</taxon>
        <taxon>Pentapetalae</taxon>
        <taxon>asterids</taxon>
        <taxon>campanulids</taxon>
        <taxon>Apiales</taxon>
        <taxon>Apiaceae</taxon>
        <taxon>Apioideae</taxon>
        <taxon>Scandiceae</taxon>
        <taxon>Daucinae</taxon>
        <taxon>Daucus</taxon>
        <taxon>Daucus sect. Daucus</taxon>
    </lineage>
</organism>
<comment type="catalytic activity">
    <reaction evidence="8">
        <text>L-seryl-[protein] + ATP = O-phospho-L-seryl-[protein] + ADP + H(+)</text>
        <dbReference type="Rhea" id="RHEA:17989"/>
        <dbReference type="Rhea" id="RHEA-COMP:9863"/>
        <dbReference type="Rhea" id="RHEA-COMP:11604"/>
        <dbReference type="ChEBI" id="CHEBI:15378"/>
        <dbReference type="ChEBI" id="CHEBI:29999"/>
        <dbReference type="ChEBI" id="CHEBI:30616"/>
        <dbReference type="ChEBI" id="CHEBI:83421"/>
        <dbReference type="ChEBI" id="CHEBI:456216"/>
        <dbReference type="EC" id="2.7.11.1"/>
    </reaction>
</comment>
<dbReference type="PROSITE" id="PS50011">
    <property type="entry name" value="PROTEIN_KINASE_DOM"/>
    <property type="match status" value="1"/>
</dbReference>
<dbReference type="PROSITE" id="PS00109">
    <property type="entry name" value="PROTEIN_KINASE_TYR"/>
    <property type="match status" value="1"/>
</dbReference>
<evidence type="ECO:0000256" key="7">
    <source>
        <dbReference type="ARBA" id="ARBA00047899"/>
    </source>
</evidence>
<evidence type="ECO:0000256" key="4">
    <source>
        <dbReference type="ARBA" id="ARBA00022741"/>
    </source>
</evidence>
<dbReference type="PANTHER" id="PTHR48005">
    <property type="entry name" value="LEUCINE RICH REPEAT KINASE 2"/>
    <property type="match status" value="1"/>
</dbReference>